<proteinExistence type="predicted"/>
<comment type="caution">
    <text evidence="1">The sequence shown here is derived from an EMBL/GenBank/DDBJ whole genome shotgun (WGS) entry which is preliminary data.</text>
</comment>
<organism evidence="1 2">
    <name type="scientific">Homarus americanus</name>
    <name type="common">American lobster</name>
    <dbReference type="NCBI Taxonomy" id="6706"/>
    <lineage>
        <taxon>Eukaryota</taxon>
        <taxon>Metazoa</taxon>
        <taxon>Ecdysozoa</taxon>
        <taxon>Arthropoda</taxon>
        <taxon>Crustacea</taxon>
        <taxon>Multicrustacea</taxon>
        <taxon>Malacostraca</taxon>
        <taxon>Eumalacostraca</taxon>
        <taxon>Eucarida</taxon>
        <taxon>Decapoda</taxon>
        <taxon>Pleocyemata</taxon>
        <taxon>Astacidea</taxon>
        <taxon>Nephropoidea</taxon>
        <taxon>Nephropidae</taxon>
        <taxon>Homarus</taxon>
    </lineage>
</organism>
<dbReference type="Proteomes" id="UP000747542">
    <property type="component" value="Unassembled WGS sequence"/>
</dbReference>
<accession>A0A8J5MRJ5</accession>
<gene>
    <name evidence="1" type="primary">Zmym6-L4</name>
    <name evidence="1" type="ORF">Hamer_G016352</name>
</gene>
<sequence>MHTQVEIFLNEKKHALASRLSEPRWLLQLAYLADIFSELNLLNMSMQGRDETYLTLSEKLKAFKAKLRLWKGKIKRGKTASYPLLNLFLEDEEDIALLDVQNIIVEHLEKLSYEFDKYIPGEELHEKYK</sequence>
<dbReference type="PANTHER" id="PTHR45913">
    <property type="entry name" value="EPM2A-INTERACTING PROTEIN 1"/>
    <property type="match status" value="1"/>
</dbReference>
<reference evidence="1" key="1">
    <citation type="journal article" date="2021" name="Sci. Adv.">
        <title>The American lobster genome reveals insights on longevity, neural, and immune adaptations.</title>
        <authorList>
            <person name="Polinski J.M."/>
            <person name="Zimin A.V."/>
            <person name="Clark K.F."/>
            <person name="Kohn A.B."/>
            <person name="Sadowski N."/>
            <person name="Timp W."/>
            <person name="Ptitsyn A."/>
            <person name="Khanna P."/>
            <person name="Romanova D.Y."/>
            <person name="Williams P."/>
            <person name="Greenwood S.J."/>
            <person name="Moroz L.L."/>
            <person name="Walt D.R."/>
            <person name="Bodnar A.G."/>
        </authorList>
    </citation>
    <scope>NUCLEOTIDE SEQUENCE</scope>
    <source>
        <strain evidence="1">GMGI-L3</strain>
    </source>
</reference>
<dbReference type="AlphaFoldDB" id="A0A8J5MRJ5"/>
<keyword evidence="2" id="KW-1185">Reference proteome</keyword>
<evidence type="ECO:0000313" key="1">
    <source>
        <dbReference type="EMBL" id="KAG7161285.1"/>
    </source>
</evidence>
<protein>
    <submittedName>
        <fullName evidence="1">Zinc finger MYM-type protein 6-like 4</fullName>
    </submittedName>
</protein>
<name>A0A8J5MRJ5_HOMAM</name>
<dbReference type="PANTHER" id="PTHR45913:SF19">
    <property type="entry name" value="LOW QUALITY PROTEIN: ZINC FINGER BED DOMAIN-CONTAINING PROTEIN 5-LIKE"/>
    <property type="match status" value="1"/>
</dbReference>
<dbReference type="EMBL" id="JAHLQT010029607">
    <property type="protein sequence ID" value="KAG7161285.1"/>
    <property type="molecule type" value="Genomic_DNA"/>
</dbReference>
<evidence type="ECO:0000313" key="2">
    <source>
        <dbReference type="Proteomes" id="UP000747542"/>
    </source>
</evidence>